<gene>
    <name evidence="4" type="ORF">SCALIN_C43_0051</name>
</gene>
<feature type="active site" evidence="1">
    <location>
        <position position="39"/>
    </location>
</feature>
<keyword evidence="5" id="KW-1185">Reference proteome</keyword>
<dbReference type="Pfam" id="PF02661">
    <property type="entry name" value="Fic"/>
    <property type="match status" value="1"/>
</dbReference>
<evidence type="ECO:0000259" key="3">
    <source>
        <dbReference type="PROSITE" id="PS51459"/>
    </source>
</evidence>
<dbReference type="SUPFAM" id="SSF140931">
    <property type="entry name" value="Fic-like"/>
    <property type="match status" value="1"/>
</dbReference>
<dbReference type="RefSeq" id="WP_162532430.1">
    <property type="nucleotide sequence ID" value="NZ_BAOS01000043.1"/>
</dbReference>
<comment type="caution">
    <text evidence="4">The sequence shown here is derived from an EMBL/GenBank/DDBJ whole genome shotgun (WGS) entry which is preliminary data.</text>
</comment>
<evidence type="ECO:0000256" key="2">
    <source>
        <dbReference type="PIRSR" id="PIRSR640198-2"/>
    </source>
</evidence>
<evidence type="ECO:0000256" key="1">
    <source>
        <dbReference type="PIRSR" id="PIRSR640198-1"/>
    </source>
</evidence>
<keyword evidence="2" id="KW-0547">Nucleotide-binding</keyword>
<dbReference type="InterPro" id="IPR036597">
    <property type="entry name" value="Fido-like_dom_sf"/>
</dbReference>
<name>A0A286U3U4_9BACT</name>
<accession>A0A286U3U4</accession>
<dbReference type="PROSITE" id="PS51459">
    <property type="entry name" value="FIDO"/>
    <property type="match status" value="1"/>
</dbReference>
<dbReference type="AlphaFoldDB" id="A0A286U3U4"/>
<dbReference type="PANTHER" id="PTHR13504:SF38">
    <property type="entry name" value="FIDO DOMAIN-CONTAINING PROTEIN"/>
    <property type="match status" value="1"/>
</dbReference>
<feature type="binding site" evidence="2">
    <location>
        <begin position="43"/>
        <end position="50"/>
    </location>
    <ligand>
        <name>ATP</name>
        <dbReference type="ChEBI" id="CHEBI:30616"/>
    </ligand>
</feature>
<feature type="domain" description="Fido" evidence="3">
    <location>
        <begin position="1"/>
        <end position="96"/>
    </location>
</feature>
<protein>
    <recommendedName>
        <fullName evidence="3">Fido domain-containing protein</fullName>
    </recommendedName>
</protein>
<dbReference type="Gene3D" id="1.10.3290.10">
    <property type="entry name" value="Fido-like domain"/>
    <property type="match status" value="1"/>
</dbReference>
<dbReference type="InterPro" id="IPR040198">
    <property type="entry name" value="Fido_containing"/>
</dbReference>
<dbReference type="GO" id="GO:0005524">
    <property type="term" value="F:ATP binding"/>
    <property type="evidence" value="ECO:0007669"/>
    <property type="project" value="UniProtKB-KW"/>
</dbReference>
<evidence type="ECO:0000313" key="4">
    <source>
        <dbReference type="EMBL" id="GAX62795.1"/>
    </source>
</evidence>
<dbReference type="Proteomes" id="UP000218542">
    <property type="component" value="Unassembled WGS sequence"/>
</dbReference>
<evidence type="ECO:0000313" key="5">
    <source>
        <dbReference type="Proteomes" id="UP000218542"/>
    </source>
</evidence>
<dbReference type="PANTHER" id="PTHR13504">
    <property type="entry name" value="FIDO DOMAIN-CONTAINING PROTEIN DDB_G0283145"/>
    <property type="match status" value="1"/>
</dbReference>
<keyword evidence="2" id="KW-0067">ATP-binding</keyword>
<proteinExistence type="predicted"/>
<organism evidence="4 5">
    <name type="scientific">Candidatus Scalindua japonica</name>
    <dbReference type="NCBI Taxonomy" id="1284222"/>
    <lineage>
        <taxon>Bacteria</taxon>
        <taxon>Pseudomonadati</taxon>
        <taxon>Planctomycetota</taxon>
        <taxon>Candidatus Brocadiia</taxon>
        <taxon>Candidatus Brocadiales</taxon>
        <taxon>Candidatus Scalinduaceae</taxon>
        <taxon>Candidatus Scalindua</taxon>
    </lineage>
</organism>
<dbReference type="InterPro" id="IPR003812">
    <property type="entry name" value="Fido"/>
</dbReference>
<sequence>MQGKPFKYFLEAKNHHEAIGFLLEVITETITHYNFVRIHPFDDGNGRCARILMNLILMKKTYPPAVIKNEESQIYLETLGMADRGDMASFVEFVTKS</sequence>
<reference evidence="5" key="1">
    <citation type="journal article" date="2017" name="Environ. Microbiol. Rep.">
        <title>Genetic Diversity of Marine Anaerobic Ammonium-Oxidizing Bacteria as Revealed by Genomic and Proteomic Analyses of 'Candidatus Scalindua japonica'.</title>
        <authorList>
            <person name="Oshiki M."/>
            <person name="Mizuto K."/>
            <person name="Kimura Z."/>
            <person name="Kindaichi T."/>
            <person name="Satoh H."/>
            <person name="Okabe S."/>
        </authorList>
    </citation>
    <scope>NUCLEOTIDE SEQUENCE [LARGE SCALE GENOMIC DNA]</scope>
    <source>
        <strain evidence="5">husup-a2</strain>
    </source>
</reference>
<dbReference type="EMBL" id="BAOS01000043">
    <property type="protein sequence ID" value="GAX62795.1"/>
    <property type="molecule type" value="Genomic_DNA"/>
</dbReference>